<dbReference type="InterPro" id="IPR000182">
    <property type="entry name" value="GNAT_dom"/>
</dbReference>
<organism evidence="2 3">
    <name type="scientific">Salinimicrobium flavum</name>
    <dbReference type="NCBI Taxonomy" id="1737065"/>
    <lineage>
        <taxon>Bacteria</taxon>
        <taxon>Pseudomonadati</taxon>
        <taxon>Bacteroidota</taxon>
        <taxon>Flavobacteriia</taxon>
        <taxon>Flavobacteriales</taxon>
        <taxon>Flavobacteriaceae</taxon>
        <taxon>Salinimicrobium</taxon>
    </lineage>
</organism>
<feature type="domain" description="N-acetyltransferase" evidence="1">
    <location>
        <begin position="1"/>
        <end position="165"/>
    </location>
</feature>
<evidence type="ECO:0000313" key="3">
    <source>
        <dbReference type="Proteomes" id="UP001597468"/>
    </source>
</evidence>
<protein>
    <submittedName>
        <fullName evidence="2">GNAT family N-acetyltransferase</fullName>
    </submittedName>
</protein>
<dbReference type="RefSeq" id="WP_380747743.1">
    <property type="nucleotide sequence ID" value="NZ_JBHULT010000005.1"/>
</dbReference>
<dbReference type="EMBL" id="JBHULT010000005">
    <property type="protein sequence ID" value="MFD2516552.1"/>
    <property type="molecule type" value="Genomic_DNA"/>
</dbReference>
<dbReference type="Pfam" id="PF00583">
    <property type="entry name" value="Acetyltransf_1"/>
    <property type="match status" value="1"/>
</dbReference>
<dbReference type="CDD" id="cd04301">
    <property type="entry name" value="NAT_SF"/>
    <property type="match status" value="1"/>
</dbReference>
<dbReference type="Gene3D" id="3.40.630.30">
    <property type="match status" value="1"/>
</dbReference>
<dbReference type="PROSITE" id="PS51186">
    <property type="entry name" value="GNAT"/>
    <property type="match status" value="1"/>
</dbReference>
<comment type="caution">
    <text evidence="2">The sequence shown here is derived from an EMBL/GenBank/DDBJ whole genome shotgun (WGS) entry which is preliminary data.</text>
</comment>
<accession>A0ABW5IUA4</accession>
<gene>
    <name evidence="2" type="ORF">ACFSTG_01460</name>
</gene>
<dbReference type="Proteomes" id="UP001597468">
    <property type="component" value="Unassembled WGS sequence"/>
</dbReference>
<evidence type="ECO:0000259" key="1">
    <source>
        <dbReference type="PROSITE" id="PS51186"/>
    </source>
</evidence>
<proteinExistence type="predicted"/>
<sequence>MKIKSLEELPLETLMECFLISFQNYFVSLPQSTEYWKDRFATARVDWTLSFGMFDGDLLVGFIINGIDEHNGVLTAYNTGTGVLPEHRGKQIIEKLYAHAIPLFKNKGIVKCLLEVIVENERAKKVYEKIGFKVTRTLRSFKGTLDADAGNEYEVEGVSYRKVLDLELYDPKFYSWDNSAEAVKKAEENTESHLLIDGENEPSGYFTIDNAQNILQMESTDKHYAGLLDAISEVATTVQIKNIPAERTELIEALLARGFENTVNQYEMELWLE</sequence>
<name>A0ABW5IUA4_9FLAO</name>
<dbReference type="SUPFAM" id="SSF55729">
    <property type="entry name" value="Acyl-CoA N-acyltransferases (Nat)"/>
    <property type="match status" value="1"/>
</dbReference>
<keyword evidence="3" id="KW-1185">Reference proteome</keyword>
<reference evidence="3" key="1">
    <citation type="journal article" date="2019" name="Int. J. Syst. Evol. Microbiol.">
        <title>The Global Catalogue of Microorganisms (GCM) 10K type strain sequencing project: providing services to taxonomists for standard genome sequencing and annotation.</title>
        <authorList>
            <consortium name="The Broad Institute Genomics Platform"/>
            <consortium name="The Broad Institute Genome Sequencing Center for Infectious Disease"/>
            <person name="Wu L."/>
            <person name="Ma J."/>
        </authorList>
    </citation>
    <scope>NUCLEOTIDE SEQUENCE [LARGE SCALE GENOMIC DNA]</scope>
    <source>
        <strain evidence="3">KCTC 42585</strain>
    </source>
</reference>
<evidence type="ECO:0000313" key="2">
    <source>
        <dbReference type="EMBL" id="MFD2516552.1"/>
    </source>
</evidence>
<dbReference type="InterPro" id="IPR016181">
    <property type="entry name" value="Acyl_CoA_acyltransferase"/>
</dbReference>